<dbReference type="Pfam" id="PF01592">
    <property type="entry name" value="NifU_N"/>
    <property type="match status" value="1"/>
</dbReference>
<dbReference type="Gene3D" id="3.90.1010.10">
    <property type="match status" value="1"/>
</dbReference>
<dbReference type="GO" id="GO:0005506">
    <property type="term" value="F:iron ion binding"/>
    <property type="evidence" value="ECO:0007669"/>
    <property type="project" value="InterPro"/>
</dbReference>
<evidence type="ECO:0000259" key="2">
    <source>
        <dbReference type="Pfam" id="PF01592"/>
    </source>
</evidence>
<feature type="region of interest" description="Disordered" evidence="1">
    <location>
        <begin position="148"/>
        <end position="167"/>
    </location>
</feature>
<dbReference type="Proteomes" id="UP000595374">
    <property type="component" value="Chromosome"/>
</dbReference>
<accession>A0A7T3ZXX0</accession>
<dbReference type="CDD" id="cd06664">
    <property type="entry name" value="IscU_like"/>
    <property type="match status" value="1"/>
</dbReference>
<dbReference type="GO" id="GO:0016226">
    <property type="term" value="P:iron-sulfur cluster assembly"/>
    <property type="evidence" value="ECO:0007669"/>
    <property type="project" value="InterPro"/>
</dbReference>
<evidence type="ECO:0000313" key="4">
    <source>
        <dbReference type="Proteomes" id="UP000595374"/>
    </source>
</evidence>
<name>A0A7T3ZXX0_9MICO</name>
<dbReference type="InterPro" id="IPR002871">
    <property type="entry name" value="NIF_FeS_clus_asmbl_NifU_N"/>
</dbReference>
<evidence type="ECO:0000313" key="3">
    <source>
        <dbReference type="EMBL" id="QQB13651.1"/>
    </source>
</evidence>
<protein>
    <submittedName>
        <fullName evidence="3">SUF system NifU family Fe-S cluster assembly protein</fullName>
    </submittedName>
</protein>
<organism evidence="3 4">
    <name type="scientific">Brevibacterium casei</name>
    <dbReference type="NCBI Taxonomy" id="33889"/>
    <lineage>
        <taxon>Bacteria</taxon>
        <taxon>Bacillati</taxon>
        <taxon>Actinomycetota</taxon>
        <taxon>Actinomycetes</taxon>
        <taxon>Micrococcales</taxon>
        <taxon>Brevibacteriaceae</taxon>
        <taxon>Brevibacterium</taxon>
    </lineage>
</organism>
<sequence length="167" mass="17697">MTTQMQQLYQQVILDHSRSRIGNAALLGDSAPGPHGHSHQVNPTCGDEIELETELAADGTVSVRWTGDGCSISMASASVLTELAASATVSEMLEIEAAFHELMHSRGTLEADEEILGDAAAFTGVSKFPARIKCALLAWMAFKDALSQAQAGAPEQTPTAPTEDEEK</sequence>
<reference evidence="3 4" key="1">
    <citation type="submission" date="2020-12" db="EMBL/GenBank/DDBJ databases">
        <title>FDA dAtabase for Regulatory Grade micrObial Sequences (FDA-ARGOS): Supporting development and validation of Infectious Disease Dx tests.</title>
        <authorList>
            <person name="Sproer C."/>
            <person name="Gronow S."/>
            <person name="Severitt S."/>
            <person name="Schroder I."/>
            <person name="Tallon L."/>
            <person name="Sadzewicz L."/>
            <person name="Zhao X."/>
            <person name="Boylan J."/>
            <person name="Ott S."/>
            <person name="Bowen H."/>
            <person name="Vavikolanu K."/>
            <person name="Mehta A."/>
            <person name="Aluvathingal J."/>
            <person name="Nadendla S."/>
            <person name="Lowell S."/>
            <person name="Myers T."/>
            <person name="Yan Y."/>
            <person name="Sichtig H."/>
        </authorList>
    </citation>
    <scope>NUCLEOTIDE SEQUENCE [LARGE SCALE GENOMIC DNA]</scope>
    <source>
        <strain evidence="3 4">FDAARGOS_990</strain>
    </source>
</reference>
<dbReference type="AlphaFoldDB" id="A0A7T3ZXX0"/>
<dbReference type="SUPFAM" id="SSF82649">
    <property type="entry name" value="SufE/NifU"/>
    <property type="match status" value="1"/>
</dbReference>
<dbReference type="GO" id="GO:0051536">
    <property type="term" value="F:iron-sulfur cluster binding"/>
    <property type="evidence" value="ECO:0007669"/>
    <property type="project" value="InterPro"/>
</dbReference>
<dbReference type="PANTHER" id="PTHR10093">
    <property type="entry name" value="IRON-SULFUR CLUSTER ASSEMBLY ENZYME NIFU HOMOLOG"/>
    <property type="match status" value="1"/>
</dbReference>
<dbReference type="NCBIfam" id="TIGR01994">
    <property type="entry name" value="SUF_scaf_2"/>
    <property type="match status" value="1"/>
</dbReference>
<dbReference type="EMBL" id="CP065989">
    <property type="protein sequence ID" value="QQB13651.1"/>
    <property type="molecule type" value="Genomic_DNA"/>
</dbReference>
<evidence type="ECO:0000256" key="1">
    <source>
        <dbReference type="SAM" id="MobiDB-lite"/>
    </source>
</evidence>
<gene>
    <name evidence="3" type="ORF">I6H47_12705</name>
</gene>
<feature type="domain" description="NIF system FeS cluster assembly NifU N-terminal" evidence="2">
    <location>
        <begin position="9"/>
        <end position="134"/>
    </location>
</feature>
<dbReference type="RefSeq" id="WP_198498828.1">
    <property type="nucleotide sequence ID" value="NZ_CP065989.1"/>
</dbReference>
<proteinExistence type="predicted"/>